<gene>
    <name evidence="3" type="ORF">DP114_18320</name>
</gene>
<feature type="domain" description="Nif11" evidence="2">
    <location>
        <begin position="1"/>
        <end position="48"/>
    </location>
</feature>
<reference evidence="3 4" key="1">
    <citation type="submission" date="2018-06" db="EMBL/GenBank/DDBJ databases">
        <title>Comparative genomics of Brasilonema spp. strains.</title>
        <authorList>
            <person name="Alvarenga D.O."/>
            <person name="Fiore M.F."/>
            <person name="Varani A.M."/>
        </authorList>
    </citation>
    <scope>NUCLEOTIDE SEQUENCE [LARGE SCALE GENOMIC DNA]</scope>
    <source>
        <strain evidence="3 4">CENA114</strain>
    </source>
</reference>
<evidence type="ECO:0000259" key="2">
    <source>
        <dbReference type="Pfam" id="PF07862"/>
    </source>
</evidence>
<sequence length="133" mass="14841">MSLEDVKAFYQRLGTDEAFRTQIQGVNSKDQCSQTVKSAGYDFTQEELQEYTAELLELAADEDELADLDEKELATVFGGFIAQPLYGVIYEPPIGRPPIKPPIKWPPIKPPIAQPLYGVVQPLYGVIRPADEI</sequence>
<evidence type="ECO:0000256" key="1">
    <source>
        <dbReference type="SAM" id="Coils"/>
    </source>
</evidence>
<dbReference type="InterPro" id="IPR022516">
    <property type="entry name" value="CHP03798_Ocin"/>
</dbReference>
<name>A0A856MK89_9CYAN</name>
<proteinExistence type="predicted"/>
<accession>A0A856MK89</accession>
<dbReference type="Pfam" id="PF07862">
    <property type="entry name" value="Nif11"/>
    <property type="match status" value="1"/>
</dbReference>
<dbReference type="RefSeq" id="WP_171976747.1">
    <property type="nucleotide sequence ID" value="NZ_CAWOXK010000001.1"/>
</dbReference>
<dbReference type="InterPro" id="IPR012903">
    <property type="entry name" value="Nif11"/>
</dbReference>
<evidence type="ECO:0000313" key="3">
    <source>
        <dbReference type="EMBL" id="QDL09587.1"/>
    </source>
</evidence>
<dbReference type="EMBL" id="CP030118">
    <property type="protein sequence ID" value="QDL09587.1"/>
    <property type="molecule type" value="Genomic_DNA"/>
</dbReference>
<keyword evidence="4" id="KW-1185">Reference proteome</keyword>
<dbReference type="Proteomes" id="UP000503129">
    <property type="component" value="Chromosome"/>
</dbReference>
<protein>
    <submittedName>
        <fullName evidence="3">Nif11-like leader peptide family natural product</fullName>
    </submittedName>
</protein>
<dbReference type="KEGG" id="bsen:DP114_18320"/>
<dbReference type="AlphaFoldDB" id="A0A856MK89"/>
<keyword evidence="1" id="KW-0175">Coiled coil</keyword>
<evidence type="ECO:0000313" key="4">
    <source>
        <dbReference type="Proteomes" id="UP000503129"/>
    </source>
</evidence>
<dbReference type="NCBIfam" id="TIGR03798">
    <property type="entry name" value="leader_Nif11"/>
    <property type="match status" value="1"/>
</dbReference>
<feature type="coiled-coil region" evidence="1">
    <location>
        <begin position="41"/>
        <end position="68"/>
    </location>
</feature>
<organism evidence="3 4">
    <name type="scientific">Brasilonema sennae CENA114</name>
    <dbReference type="NCBI Taxonomy" id="415709"/>
    <lineage>
        <taxon>Bacteria</taxon>
        <taxon>Bacillati</taxon>
        <taxon>Cyanobacteriota</taxon>
        <taxon>Cyanophyceae</taxon>
        <taxon>Nostocales</taxon>
        <taxon>Scytonemataceae</taxon>
        <taxon>Brasilonema</taxon>
        <taxon>Bromeliae group (in: Brasilonema)</taxon>
    </lineage>
</organism>